<evidence type="ECO:0000313" key="2">
    <source>
        <dbReference type="Proteomes" id="UP000283786"/>
    </source>
</evidence>
<dbReference type="NCBIfam" id="NF011984">
    <property type="entry name" value="PRK15446.1-5"/>
    <property type="match status" value="1"/>
</dbReference>
<dbReference type="PIRSF" id="PIRSF038971">
    <property type="entry name" value="PhnM"/>
    <property type="match status" value="1"/>
</dbReference>
<dbReference type="InterPro" id="IPR032466">
    <property type="entry name" value="Metal_Hydrolase"/>
</dbReference>
<name>A0A418SCA3_9RHOB</name>
<evidence type="ECO:0000313" key="1">
    <source>
        <dbReference type="EMBL" id="QPM90018.1"/>
    </source>
</evidence>
<dbReference type="AlphaFoldDB" id="A0A418SCA3"/>
<dbReference type="InterPro" id="IPR051781">
    <property type="entry name" value="Metallo-dep_Hydrolase"/>
</dbReference>
<reference evidence="1 2" key="1">
    <citation type="submission" date="2020-08" db="EMBL/GenBank/DDBJ databases">
        <title>Genome sequence of Rhodobacteraceae bacterium Lw-13e.</title>
        <authorList>
            <person name="Poehlein A."/>
            <person name="Wolter L."/>
            <person name="Daniel R."/>
            <person name="Brinkhoff T."/>
        </authorList>
    </citation>
    <scope>NUCLEOTIDE SEQUENCE [LARGE SCALE GENOMIC DNA]</scope>
    <source>
        <strain evidence="1 2">Lw-13e</strain>
    </source>
</reference>
<organism evidence="1 2">
    <name type="scientific">Pseudooceanicola algae</name>
    <dbReference type="NCBI Taxonomy" id="1537215"/>
    <lineage>
        <taxon>Bacteria</taxon>
        <taxon>Pseudomonadati</taxon>
        <taxon>Pseudomonadota</taxon>
        <taxon>Alphaproteobacteria</taxon>
        <taxon>Rhodobacterales</taxon>
        <taxon>Paracoccaceae</taxon>
        <taxon>Pseudooceanicola</taxon>
    </lineage>
</organism>
<proteinExistence type="predicted"/>
<protein>
    <submittedName>
        <fullName evidence="1">Alpha-D-ribose 1-methylphosphonate 5-triphosphate diphosphatase</fullName>
        <ecNumber evidence="1">3.6.1.63</ecNumber>
    </submittedName>
</protein>
<dbReference type="Proteomes" id="UP000283786">
    <property type="component" value="Chromosome"/>
</dbReference>
<dbReference type="GO" id="GO:0019700">
    <property type="term" value="P:organic phosphonate catabolic process"/>
    <property type="evidence" value="ECO:0007669"/>
    <property type="project" value="InterPro"/>
</dbReference>
<dbReference type="EC" id="3.6.1.63" evidence="1"/>
<dbReference type="InterPro" id="IPR011059">
    <property type="entry name" value="Metal-dep_hydrolase_composite"/>
</dbReference>
<dbReference type="PANTHER" id="PTHR43135:SF3">
    <property type="entry name" value="ALPHA-D-RIBOSE 1-METHYLPHOSPHONATE 5-TRIPHOSPHATE DIPHOSPHATASE"/>
    <property type="match status" value="1"/>
</dbReference>
<dbReference type="SUPFAM" id="SSF51556">
    <property type="entry name" value="Metallo-dependent hydrolases"/>
    <property type="match status" value="1"/>
</dbReference>
<dbReference type="PANTHER" id="PTHR43135">
    <property type="entry name" value="ALPHA-D-RIBOSE 1-METHYLPHOSPHONATE 5-TRIPHOSPHATE DIPHOSPHATASE"/>
    <property type="match status" value="1"/>
</dbReference>
<keyword evidence="2" id="KW-1185">Reference proteome</keyword>
<accession>A0A418SCA3</accession>
<dbReference type="RefSeq" id="WP_119840648.1">
    <property type="nucleotide sequence ID" value="NZ_CP060436.1"/>
</dbReference>
<dbReference type="SUPFAM" id="SSF51338">
    <property type="entry name" value="Composite domain of metallo-dependent hydrolases"/>
    <property type="match status" value="1"/>
</dbReference>
<dbReference type="NCBIfam" id="NF011990">
    <property type="entry name" value="PRK15446.2-6"/>
    <property type="match status" value="1"/>
</dbReference>
<gene>
    <name evidence="1" type="primary">phnM_1</name>
    <name evidence="1" type="ORF">PSAL_012490</name>
</gene>
<dbReference type="NCBIfam" id="TIGR02318">
    <property type="entry name" value="phosphono_phnM"/>
    <property type="match status" value="1"/>
</dbReference>
<dbReference type="OrthoDB" id="9785413at2"/>
<dbReference type="GO" id="GO:0016810">
    <property type="term" value="F:hydrolase activity, acting on carbon-nitrogen (but not peptide) bonds"/>
    <property type="evidence" value="ECO:0007669"/>
    <property type="project" value="InterPro"/>
</dbReference>
<dbReference type="NCBIfam" id="NF011987">
    <property type="entry name" value="PRK15446.2-3"/>
    <property type="match status" value="1"/>
</dbReference>
<dbReference type="InterPro" id="IPR012696">
    <property type="entry name" value="PhnM"/>
</dbReference>
<dbReference type="KEGG" id="palw:PSAL_012490"/>
<keyword evidence="1" id="KW-0378">Hydrolase</keyword>
<dbReference type="Gene3D" id="3.20.20.140">
    <property type="entry name" value="Metal-dependent hydrolases"/>
    <property type="match status" value="1"/>
</dbReference>
<dbReference type="EMBL" id="CP060436">
    <property type="protein sequence ID" value="QPM90018.1"/>
    <property type="molecule type" value="Genomic_DNA"/>
</dbReference>
<sequence>MKDNPEQTGELVLGNARVVLPDEVIEGHVVIRDGKIAEIGSGATRTPDVDCEGDFLTPGLVELHTDNLERHITPRPKVHWPHHAAIVAHDAELCGVGITTVFDAIRVGSIVENHRGDYRRYARPMADEILSMRDQGALKISHMLHLRAETCSETLIEELSEFGPDDRVGIVSLMDHTPGQRQFRDISKFEDYVCGKHGLNREGFEEYVQFLFDLNDRVGARHEAAAVQAARTFGAVLASHDDSTHEQVATSFAHGIRVAEFPTTVEAAQSCRDHGIAVIMGAPNLVRGGSHSGNVSAMELADLGLLDILSSDYVPSALLLAAVRLGQHWDDMARGIATVTRSPARAAGLTDRGALEQGQRADMIRFALRGGVPALRGVYVQGSRVG</sequence>